<keyword evidence="2" id="KW-1185">Reference proteome</keyword>
<evidence type="ECO:0000313" key="3">
    <source>
        <dbReference type="RefSeq" id="XP_018026171.1"/>
    </source>
</evidence>
<evidence type="ECO:0000256" key="1">
    <source>
        <dbReference type="SAM" id="MobiDB-lite"/>
    </source>
</evidence>
<organism evidence="2 3">
    <name type="scientific">Hyalella azteca</name>
    <name type="common">Amphipod</name>
    <dbReference type="NCBI Taxonomy" id="294128"/>
    <lineage>
        <taxon>Eukaryota</taxon>
        <taxon>Metazoa</taxon>
        <taxon>Ecdysozoa</taxon>
        <taxon>Arthropoda</taxon>
        <taxon>Crustacea</taxon>
        <taxon>Multicrustacea</taxon>
        <taxon>Malacostraca</taxon>
        <taxon>Eumalacostraca</taxon>
        <taxon>Peracarida</taxon>
        <taxon>Amphipoda</taxon>
        <taxon>Senticaudata</taxon>
        <taxon>Talitrida</taxon>
        <taxon>Talitroidea</taxon>
        <taxon>Hyalellidae</taxon>
        <taxon>Hyalella</taxon>
    </lineage>
</organism>
<dbReference type="GeneID" id="108681630"/>
<evidence type="ECO:0000313" key="2">
    <source>
        <dbReference type="Proteomes" id="UP000694843"/>
    </source>
</evidence>
<reference evidence="3" key="1">
    <citation type="submission" date="2025-08" db="UniProtKB">
        <authorList>
            <consortium name="RefSeq"/>
        </authorList>
    </citation>
    <scope>IDENTIFICATION</scope>
    <source>
        <tissue evidence="3">Whole organism</tissue>
    </source>
</reference>
<dbReference type="KEGG" id="hazt:108681630"/>
<feature type="compositionally biased region" description="Basic and acidic residues" evidence="1">
    <location>
        <begin position="182"/>
        <end position="191"/>
    </location>
</feature>
<name>A0A8B7PL97_HYAAZ</name>
<protein>
    <submittedName>
        <fullName evidence="3">Uncharacterized protein LOC108681630</fullName>
    </submittedName>
</protein>
<feature type="region of interest" description="Disordered" evidence="1">
    <location>
        <begin position="143"/>
        <end position="198"/>
    </location>
</feature>
<accession>A0A8B7PL97</accession>
<gene>
    <name evidence="3" type="primary">LOC108681630</name>
</gene>
<dbReference type="Proteomes" id="UP000694843">
    <property type="component" value="Unplaced"/>
</dbReference>
<sequence>MPDAANFSLRVVSVKNKQRMLEKPTIPFVKRSVAMKHRRISDHAKYAGIRSPIKFNWKSYEIVQNAYTNSSIKPNFELQSPRLQSTPTPSLMDCMPQAQFSNKESVGTSKVCPAIGPIGERKLEAKEKSACLRFDKNTRRQRGCSQSRILDRESQYSRHRRTLAEPTMRRASSTKNLAARSDASESFHEDVGPAPSMSRGVTLGNKSKCWCEQPSKSGCCVHANTDYVAIVSFAPPSDINIVESCKNEHIILERSRYLTLGMTPTARTLSFCKASTTRQVMNNSPVSSFRCYKNVDVCFPNIRGCKKNDIIDTRMREENSLHYAVTDLLVPGYFPATDDNLKNIKLVKGYVANDKEIGCARRNSTKSDKNVYSNARNSTTDNGTTNVKCDTTAHLQEHDSIVDDECYLNIAGFSNEVPYVDHLVSCLCSTHLGNDSVQIPAMNKTGTDVVPQPTRSEKPKENKFLLRKSSSKRRPRNTSGPRCNLWTTCLSGSQPDLGFTIDGSILA</sequence>
<proteinExistence type="predicted"/>
<dbReference type="RefSeq" id="XP_018026171.1">
    <property type="nucleotide sequence ID" value="XM_018170682.2"/>
</dbReference>
<dbReference type="AlphaFoldDB" id="A0A8B7PL97"/>